<dbReference type="GO" id="GO:0006811">
    <property type="term" value="P:monoatomic ion transport"/>
    <property type="evidence" value="ECO:0007669"/>
    <property type="project" value="UniProtKB-KW"/>
</dbReference>
<keyword evidence="8 13" id="KW-0798">TonB box</keyword>
<dbReference type="PANTHER" id="PTHR30069:SF53">
    <property type="entry name" value="COLICIN I RECEPTOR-RELATED"/>
    <property type="match status" value="1"/>
</dbReference>
<evidence type="ECO:0000256" key="2">
    <source>
        <dbReference type="ARBA" id="ARBA00009810"/>
    </source>
</evidence>
<reference evidence="17" key="1">
    <citation type="journal article" date="2014" name="Int. J. Syst. Evol. Microbiol.">
        <title>Complete genome sequence of Corynebacterium casei LMG S-19264T (=DSM 44701T), isolated from a smear-ripened cheese.</title>
        <authorList>
            <consortium name="US DOE Joint Genome Institute (JGI-PGF)"/>
            <person name="Walter F."/>
            <person name="Albersmeier A."/>
            <person name="Kalinowski J."/>
            <person name="Ruckert C."/>
        </authorList>
    </citation>
    <scope>NUCLEOTIDE SEQUENCE</scope>
    <source>
        <strain evidence="17">KCTC 32501</strain>
    </source>
</reference>
<keyword evidence="3 12" id="KW-0813">Transport</keyword>
<evidence type="ECO:0000256" key="14">
    <source>
        <dbReference type="SAM" id="SignalP"/>
    </source>
</evidence>
<dbReference type="Proteomes" id="UP000614287">
    <property type="component" value="Unassembled WGS sequence"/>
</dbReference>
<dbReference type="PROSITE" id="PS52016">
    <property type="entry name" value="TONB_DEPENDENT_REC_3"/>
    <property type="match status" value="1"/>
</dbReference>
<keyword evidence="18" id="KW-1185">Reference proteome</keyword>
<keyword evidence="9 12" id="KW-0472">Membrane</keyword>
<evidence type="ECO:0000256" key="11">
    <source>
        <dbReference type="ARBA" id="ARBA00023237"/>
    </source>
</evidence>
<evidence type="ECO:0000256" key="4">
    <source>
        <dbReference type="ARBA" id="ARBA00022452"/>
    </source>
</evidence>
<keyword evidence="11 12" id="KW-0998">Cell outer membrane</keyword>
<evidence type="ECO:0000256" key="7">
    <source>
        <dbReference type="ARBA" id="ARBA00023065"/>
    </source>
</evidence>
<evidence type="ECO:0000256" key="3">
    <source>
        <dbReference type="ARBA" id="ARBA00022448"/>
    </source>
</evidence>
<feature type="domain" description="TonB-dependent receptor-like beta-barrel" evidence="15">
    <location>
        <begin position="234"/>
        <end position="599"/>
    </location>
</feature>
<dbReference type="RefSeq" id="WP_189492464.1">
    <property type="nucleotide sequence ID" value="NZ_BMZG01000004.1"/>
</dbReference>
<dbReference type="InterPro" id="IPR037066">
    <property type="entry name" value="Plug_dom_sf"/>
</dbReference>
<evidence type="ECO:0000313" key="17">
    <source>
        <dbReference type="EMBL" id="GHA71002.1"/>
    </source>
</evidence>
<dbReference type="Pfam" id="PF07715">
    <property type="entry name" value="Plug"/>
    <property type="match status" value="1"/>
</dbReference>
<reference evidence="17" key="2">
    <citation type="submission" date="2020-09" db="EMBL/GenBank/DDBJ databases">
        <authorList>
            <person name="Sun Q."/>
            <person name="Kim S."/>
        </authorList>
    </citation>
    <scope>NUCLEOTIDE SEQUENCE</scope>
    <source>
        <strain evidence="17">KCTC 32501</strain>
    </source>
</reference>
<gene>
    <name evidence="17" type="ORF">GCM10009007_09820</name>
</gene>
<dbReference type="CDD" id="cd01347">
    <property type="entry name" value="ligand_gated_channel"/>
    <property type="match status" value="1"/>
</dbReference>
<keyword evidence="5 12" id="KW-0812">Transmembrane</keyword>
<dbReference type="SUPFAM" id="SSF56935">
    <property type="entry name" value="Porins"/>
    <property type="match status" value="1"/>
</dbReference>
<evidence type="ECO:0000256" key="12">
    <source>
        <dbReference type="PROSITE-ProRule" id="PRU01360"/>
    </source>
</evidence>
<evidence type="ECO:0000256" key="1">
    <source>
        <dbReference type="ARBA" id="ARBA00004571"/>
    </source>
</evidence>
<evidence type="ECO:0000259" key="16">
    <source>
        <dbReference type="Pfam" id="PF07715"/>
    </source>
</evidence>
<dbReference type="InterPro" id="IPR000531">
    <property type="entry name" value="Beta-barrel_TonB"/>
</dbReference>
<evidence type="ECO:0000313" key="18">
    <source>
        <dbReference type="Proteomes" id="UP000614287"/>
    </source>
</evidence>
<accession>A0A8J3CH72</accession>
<feature type="chain" id="PRO_5035266783" evidence="14">
    <location>
        <begin position="34"/>
        <end position="628"/>
    </location>
</feature>
<dbReference type="InterPro" id="IPR012910">
    <property type="entry name" value="Plug_dom"/>
</dbReference>
<dbReference type="GO" id="GO:0009279">
    <property type="term" value="C:cell outer membrane"/>
    <property type="evidence" value="ECO:0007669"/>
    <property type="project" value="UniProtKB-SubCell"/>
</dbReference>
<keyword evidence="7" id="KW-0406">Ion transport</keyword>
<organism evidence="17 18">
    <name type="scientific">Formosimonas limnophila</name>
    <dbReference type="NCBI Taxonomy" id="1384487"/>
    <lineage>
        <taxon>Bacteria</taxon>
        <taxon>Pseudomonadati</taxon>
        <taxon>Pseudomonadota</taxon>
        <taxon>Betaproteobacteria</taxon>
        <taxon>Burkholderiales</taxon>
        <taxon>Burkholderiaceae</taxon>
        <taxon>Formosimonas</taxon>
    </lineage>
</organism>
<evidence type="ECO:0000256" key="10">
    <source>
        <dbReference type="ARBA" id="ARBA00023170"/>
    </source>
</evidence>
<evidence type="ECO:0000256" key="13">
    <source>
        <dbReference type="RuleBase" id="RU003357"/>
    </source>
</evidence>
<comment type="similarity">
    <text evidence="2 12 13">Belongs to the TonB-dependent receptor family.</text>
</comment>
<evidence type="ECO:0000256" key="8">
    <source>
        <dbReference type="ARBA" id="ARBA00023077"/>
    </source>
</evidence>
<dbReference type="InterPro" id="IPR039426">
    <property type="entry name" value="TonB-dep_rcpt-like"/>
</dbReference>
<evidence type="ECO:0000256" key="9">
    <source>
        <dbReference type="ARBA" id="ARBA00023136"/>
    </source>
</evidence>
<proteinExistence type="inferred from homology"/>
<evidence type="ECO:0000256" key="6">
    <source>
        <dbReference type="ARBA" id="ARBA00022729"/>
    </source>
</evidence>
<dbReference type="InterPro" id="IPR036942">
    <property type="entry name" value="Beta-barrel_TonB_sf"/>
</dbReference>
<sequence>MYSHTPVAPQACRRPLRALFILSLLAASGTSFAQSNDDELPVVVVTASRTEQIVTDTLPHTTVIDRDAIEKTPMQDVVSLLRTQSGVSVRQSGGQGALSGISIRGGEPRHTLVLIDGVPLNNISAGTAALEQIPLSAIERIEIVRGNVSALYGSQAVGGVVQVFTRKAKNENSLTLRAAAGTHNQVQASAQVNLSGEKVAATFGISHERIKAVSAQNAAAMKKIVPYGDVNPDKDGYKNETGYGHIRYRPNDKNEFGLRFSESRGKNQYDSAYGTADSVQSNRTKVSNVSVYSDNRLSDNWHSNVRVSQVSDRSYDYDSPVFFGTGVSLFKTRTTEFAWQNDIHTKAGEVVVGVSRSNQRLSSDTVYDNVKRNTTSLWAGYTLDKNRHHLQLNARTDKLTGLKRENTGSIHYGFDLTSKWRIQAGYSNGFAAPNFNELYYPDYSNPNLRAEHANYAELGLQYNGDGYGSRVTLFNTLYRDKIGSDPDTFLPVNINRARARGIEYHGWMDLYGFDVNLGLTYQSVKNRESGERLLRQPRFMGSLGVGKTMGKWQTQVDWTVQSGMDDVSQSKVSGFGVLNAAVYYAPIKEVKIGLALNNLLNRHYQPLYGYNATPRTVLLSFQYQPTFK</sequence>
<dbReference type="Gene3D" id="2.40.170.20">
    <property type="entry name" value="TonB-dependent receptor, beta-barrel domain"/>
    <property type="match status" value="1"/>
</dbReference>
<name>A0A8J3CH72_9BURK</name>
<keyword evidence="6 14" id="KW-0732">Signal</keyword>
<feature type="domain" description="TonB-dependent receptor plug" evidence="16">
    <location>
        <begin position="59"/>
        <end position="160"/>
    </location>
</feature>
<keyword evidence="10 17" id="KW-0675">Receptor</keyword>
<keyword evidence="4 12" id="KW-1134">Transmembrane beta strand</keyword>
<protein>
    <submittedName>
        <fullName evidence="17">Outer membrane receptor protein</fullName>
    </submittedName>
</protein>
<dbReference type="PANTHER" id="PTHR30069">
    <property type="entry name" value="TONB-DEPENDENT OUTER MEMBRANE RECEPTOR"/>
    <property type="match status" value="1"/>
</dbReference>
<feature type="signal peptide" evidence="14">
    <location>
        <begin position="1"/>
        <end position="33"/>
    </location>
</feature>
<dbReference type="GO" id="GO:0015889">
    <property type="term" value="P:cobalamin transport"/>
    <property type="evidence" value="ECO:0007669"/>
    <property type="project" value="TreeGrafter"/>
</dbReference>
<comment type="caution">
    <text evidence="17">The sequence shown here is derived from an EMBL/GenBank/DDBJ whole genome shotgun (WGS) entry which is preliminary data.</text>
</comment>
<comment type="subcellular location">
    <subcellularLocation>
        <location evidence="1 12">Cell outer membrane</location>
        <topology evidence="1 12">Multi-pass membrane protein</topology>
    </subcellularLocation>
</comment>
<dbReference type="Gene3D" id="2.170.130.10">
    <property type="entry name" value="TonB-dependent receptor, plug domain"/>
    <property type="match status" value="1"/>
</dbReference>
<dbReference type="Pfam" id="PF00593">
    <property type="entry name" value="TonB_dep_Rec_b-barrel"/>
    <property type="match status" value="1"/>
</dbReference>
<dbReference type="AlphaFoldDB" id="A0A8J3CH72"/>
<dbReference type="EMBL" id="BMZG01000004">
    <property type="protein sequence ID" value="GHA71002.1"/>
    <property type="molecule type" value="Genomic_DNA"/>
</dbReference>
<evidence type="ECO:0000256" key="5">
    <source>
        <dbReference type="ARBA" id="ARBA00022692"/>
    </source>
</evidence>
<evidence type="ECO:0000259" key="15">
    <source>
        <dbReference type="Pfam" id="PF00593"/>
    </source>
</evidence>